<dbReference type="GO" id="GO:0071949">
    <property type="term" value="F:FAD binding"/>
    <property type="evidence" value="ECO:0007669"/>
    <property type="project" value="InterPro"/>
</dbReference>
<dbReference type="AlphaFoldDB" id="A0A7X6B7M0"/>
<dbReference type="PROSITE" id="PS51387">
    <property type="entry name" value="FAD_PCMH"/>
    <property type="match status" value="1"/>
</dbReference>
<dbReference type="InterPro" id="IPR036318">
    <property type="entry name" value="FAD-bd_PCMH-like_sf"/>
</dbReference>
<dbReference type="PANTHER" id="PTHR11748">
    <property type="entry name" value="D-LACTATE DEHYDROGENASE"/>
    <property type="match status" value="1"/>
</dbReference>
<dbReference type="InterPro" id="IPR016169">
    <property type="entry name" value="FAD-bd_PCMH_sub2"/>
</dbReference>
<dbReference type="InterPro" id="IPR016164">
    <property type="entry name" value="FAD-linked_Oxase-like_C"/>
</dbReference>
<name>A0A7X6B7M0_9SPHN</name>
<dbReference type="Proteomes" id="UP000535078">
    <property type="component" value="Unassembled WGS sequence"/>
</dbReference>
<dbReference type="GO" id="GO:0018695">
    <property type="term" value="F:4-cresol dehydrogenase (hydroxylating) activity"/>
    <property type="evidence" value="ECO:0007669"/>
    <property type="project" value="UniProtKB-EC"/>
</dbReference>
<organism evidence="4 5">
    <name type="scientific">Sphingopyxis italica</name>
    <dbReference type="NCBI Taxonomy" id="1129133"/>
    <lineage>
        <taxon>Bacteria</taxon>
        <taxon>Pseudomonadati</taxon>
        <taxon>Pseudomonadota</taxon>
        <taxon>Alphaproteobacteria</taxon>
        <taxon>Sphingomonadales</taxon>
        <taxon>Sphingomonadaceae</taxon>
        <taxon>Sphingopyxis</taxon>
    </lineage>
</organism>
<keyword evidence="5" id="KW-1185">Reference proteome</keyword>
<protein>
    <submittedName>
        <fullName evidence="4">4-cresol dehydrogenase (Hydroxylating)</fullName>
        <ecNumber evidence="4">1.17.9.1</ecNumber>
    </submittedName>
</protein>
<dbReference type="Gene3D" id="3.30.465.10">
    <property type="match status" value="1"/>
</dbReference>
<accession>A0A7X6B7M0</accession>
<evidence type="ECO:0000256" key="2">
    <source>
        <dbReference type="ARBA" id="ARBA00022827"/>
    </source>
</evidence>
<reference evidence="4 5" key="1">
    <citation type="submission" date="2020-03" db="EMBL/GenBank/DDBJ databases">
        <title>Genomic Encyclopedia of Type Strains, Phase IV (KMG-IV): sequencing the most valuable type-strain genomes for metagenomic binning, comparative biology and taxonomic classification.</title>
        <authorList>
            <person name="Goeker M."/>
        </authorList>
    </citation>
    <scope>NUCLEOTIDE SEQUENCE [LARGE SCALE GENOMIC DNA]</scope>
    <source>
        <strain evidence="4 5">DSM 25229</strain>
    </source>
</reference>
<keyword evidence="4" id="KW-0560">Oxidoreductase</keyword>
<dbReference type="SUPFAM" id="SSF56176">
    <property type="entry name" value="FAD-binding/transporter-associated domain-like"/>
    <property type="match status" value="1"/>
</dbReference>
<dbReference type="EC" id="1.17.9.1" evidence="4"/>
<evidence type="ECO:0000313" key="5">
    <source>
        <dbReference type="Proteomes" id="UP000535078"/>
    </source>
</evidence>
<dbReference type="GO" id="GO:0008720">
    <property type="term" value="F:D-lactate dehydrogenase (NAD+) activity"/>
    <property type="evidence" value="ECO:0007669"/>
    <property type="project" value="TreeGrafter"/>
</dbReference>
<dbReference type="PANTHER" id="PTHR11748:SF114">
    <property type="entry name" value="ARYL-ALCOHOL OXIDASE VANILLYL-ALCOHOL OXIDASE (AFU_ORTHOLOGUE AFUA_3G09500)-RELATED"/>
    <property type="match status" value="1"/>
</dbReference>
<keyword evidence="1" id="KW-0285">Flavoprotein</keyword>
<gene>
    <name evidence="4" type="ORF">GGR90_000611</name>
</gene>
<sequence>MIKMDANRQAAALDALEALVGADGVTRDPAALAPFHSGVALPLGIIAPRDTEQLAKVLAVASEAGASLQPVCRAVAGQEVAARDKIILLDLGRMNEILEINENLAYCLVEPGVTFRQLSEQIGERGLKLWVDCPGEPDESVASAFLKRRVGYTPYADHYLMQCGLELMLADGRSVRTGMGAMPKSTCWQLFKFGYGPWIDGLFTQSDLGVVTKLGLWLMPQPPAAQSFAVTVPDEDDLGKLLDVLGPLKTNMVVPNGVAVANALHEAARSGKVRRDFGGTGPMSAGEVRKAGESIGLGYWTLYGSLYGLPDNVRIAWSMVQDAFASIKGSRVLAAPAAGMEGLWAWRKGMMLGSVGNALGRPSAWAGGSSLDIGPISPVDGKEGLRLYDLSRDISGRHGFDFVGETNAVWRSAQHRQYLCFDGSPAGSKRARDCAIELIDAQAGAGFGQTHVEPALAASARATYESGAITQLHARVKRALDPANLFLSA</sequence>
<feature type="domain" description="FAD-binding PCMH-type" evidence="3">
    <location>
        <begin position="38"/>
        <end position="221"/>
    </location>
</feature>
<dbReference type="InterPro" id="IPR016170">
    <property type="entry name" value="Cytok_DH_C_sf"/>
</dbReference>
<keyword evidence="2" id="KW-0274">FAD</keyword>
<dbReference type="InterPro" id="IPR016166">
    <property type="entry name" value="FAD-bd_PCMH"/>
</dbReference>
<evidence type="ECO:0000259" key="3">
    <source>
        <dbReference type="PROSITE" id="PS51387"/>
    </source>
</evidence>
<evidence type="ECO:0000313" key="4">
    <source>
        <dbReference type="EMBL" id="NJB88459.1"/>
    </source>
</evidence>
<proteinExistence type="predicted"/>
<dbReference type="Gene3D" id="3.40.462.10">
    <property type="entry name" value="FAD-linked oxidases, C-terminal domain"/>
    <property type="match status" value="1"/>
</dbReference>
<dbReference type="InterPro" id="IPR016167">
    <property type="entry name" value="FAD-bd_PCMH_sub1"/>
</dbReference>
<dbReference type="GO" id="GO:1903457">
    <property type="term" value="P:lactate catabolic process"/>
    <property type="evidence" value="ECO:0007669"/>
    <property type="project" value="TreeGrafter"/>
</dbReference>
<dbReference type="Pfam" id="PF01565">
    <property type="entry name" value="FAD_binding_4"/>
    <property type="match status" value="1"/>
</dbReference>
<dbReference type="SUPFAM" id="SSF55103">
    <property type="entry name" value="FAD-linked oxidases, C-terminal domain"/>
    <property type="match status" value="1"/>
</dbReference>
<dbReference type="GO" id="GO:0004458">
    <property type="term" value="F:D-lactate dehydrogenase (cytochrome) activity"/>
    <property type="evidence" value="ECO:0007669"/>
    <property type="project" value="TreeGrafter"/>
</dbReference>
<comment type="caution">
    <text evidence="4">The sequence shown here is derived from an EMBL/GenBank/DDBJ whole genome shotgun (WGS) entry which is preliminary data.</text>
</comment>
<dbReference type="InterPro" id="IPR006094">
    <property type="entry name" value="Oxid_FAD_bind_N"/>
</dbReference>
<dbReference type="Gene3D" id="3.30.43.10">
    <property type="entry name" value="Uridine Diphospho-n-acetylenolpyruvylglucosamine Reductase, domain 2"/>
    <property type="match status" value="1"/>
</dbReference>
<evidence type="ECO:0000256" key="1">
    <source>
        <dbReference type="ARBA" id="ARBA00022630"/>
    </source>
</evidence>
<dbReference type="EMBL" id="JAATIT010000001">
    <property type="protein sequence ID" value="NJB88459.1"/>
    <property type="molecule type" value="Genomic_DNA"/>
</dbReference>